<sequence>MGIILHELVGADKNRPFSPHCWKTVMSLAHKGLPFGRNPISFKDIPRLENGYSAKVPIIRDGEKVVADSFEIALYLEDHYPDRPSLFKGEGGRAMARFVEGWSQMTIHPYMNVVILMPVHDLLDAPNRAYFRESREKIFGRKLEDVAGERDAKREAFTRSLEPMRKMFLSQPFIGGEGPLFSDYIVFGAFQWARVLTPYKLLDESDPVHGWFERCLDLHDGIARRIGAAAQ</sequence>
<protein>
    <submittedName>
        <fullName evidence="2">Beta-aryl ether-cleaving protein</fullName>
    </submittedName>
</protein>
<gene>
    <name evidence="2" type="ORF">CU103_14870</name>
</gene>
<dbReference type="Proteomes" id="UP000241764">
    <property type="component" value="Unassembled WGS sequence"/>
</dbReference>
<name>A0A2P7BAP4_9HYPH</name>
<proteinExistence type="predicted"/>
<dbReference type="Gene3D" id="1.20.1050.10">
    <property type="match status" value="1"/>
</dbReference>
<dbReference type="InterPro" id="IPR036249">
    <property type="entry name" value="Thioredoxin-like_sf"/>
</dbReference>
<reference evidence="3" key="1">
    <citation type="submission" date="2017-11" db="EMBL/GenBank/DDBJ databases">
        <authorList>
            <person name="Kuznetsova I."/>
            <person name="Sazanova A."/>
            <person name="Chirak E."/>
            <person name="Safronova V."/>
            <person name="Willems A."/>
        </authorList>
    </citation>
    <scope>NUCLEOTIDE SEQUENCE [LARGE SCALE GENOMIC DNA]</scope>
    <source>
        <strain evidence="3">CCBAU 03422</strain>
    </source>
</reference>
<evidence type="ECO:0000313" key="3">
    <source>
        <dbReference type="Proteomes" id="UP000241764"/>
    </source>
</evidence>
<dbReference type="CDD" id="cd03038">
    <property type="entry name" value="GST_N_etherase_LigE"/>
    <property type="match status" value="1"/>
</dbReference>
<evidence type="ECO:0000259" key="1">
    <source>
        <dbReference type="PROSITE" id="PS50404"/>
    </source>
</evidence>
<dbReference type="InterPro" id="IPR004045">
    <property type="entry name" value="Glutathione_S-Trfase_N"/>
</dbReference>
<dbReference type="InterPro" id="IPR036282">
    <property type="entry name" value="Glutathione-S-Trfase_C_sf"/>
</dbReference>
<feature type="domain" description="GST N-terminal" evidence="1">
    <location>
        <begin position="8"/>
        <end position="84"/>
    </location>
</feature>
<dbReference type="EMBL" id="PGGM01000006">
    <property type="protein sequence ID" value="PSH63543.1"/>
    <property type="molecule type" value="Genomic_DNA"/>
</dbReference>
<dbReference type="Pfam" id="PF22041">
    <property type="entry name" value="GST_C_7"/>
    <property type="match status" value="1"/>
</dbReference>
<dbReference type="OrthoDB" id="508035at2"/>
<dbReference type="Pfam" id="PF13409">
    <property type="entry name" value="GST_N_2"/>
    <property type="match status" value="1"/>
</dbReference>
<organism evidence="2 3">
    <name type="scientific">Phyllobacterium sophorae</name>
    <dbReference type="NCBI Taxonomy" id="1520277"/>
    <lineage>
        <taxon>Bacteria</taxon>
        <taxon>Pseudomonadati</taxon>
        <taxon>Pseudomonadota</taxon>
        <taxon>Alphaproteobacteria</taxon>
        <taxon>Hyphomicrobiales</taxon>
        <taxon>Phyllobacteriaceae</taxon>
        <taxon>Phyllobacterium</taxon>
    </lineage>
</organism>
<dbReference type="AlphaFoldDB" id="A0A2P7BAP4"/>
<dbReference type="Gene3D" id="3.40.30.10">
    <property type="entry name" value="Glutaredoxin"/>
    <property type="match status" value="1"/>
</dbReference>
<dbReference type="CDD" id="cd03202">
    <property type="entry name" value="GST_C_etherase_LigE"/>
    <property type="match status" value="1"/>
</dbReference>
<comment type="caution">
    <text evidence="2">The sequence shown here is derived from an EMBL/GenBank/DDBJ whole genome shotgun (WGS) entry which is preliminary data.</text>
</comment>
<evidence type="ECO:0000313" key="2">
    <source>
        <dbReference type="EMBL" id="PSH63543.1"/>
    </source>
</evidence>
<dbReference type="SUPFAM" id="SSF52833">
    <property type="entry name" value="Thioredoxin-like"/>
    <property type="match status" value="1"/>
</dbReference>
<dbReference type="InterPro" id="IPR054416">
    <property type="entry name" value="GST_UstS-like_C"/>
</dbReference>
<dbReference type="PROSITE" id="PS50404">
    <property type="entry name" value="GST_NTER"/>
    <property type="match status" value="1"/>
</dbReference>
<accession>A0A2P7BAP4</accession>
<dbReference type="RefSeq" id="WP_106664787.1">
    <property type="nucleotide sequence ID" value="NZ_PGGM01000006.1"/>
</dbReference>
<dbReference type="SUPFAM" id="SSF47616">
    <property type="entry name" value="GST C-terminal domain-like"/>
    <property type="match status" value="1"/>
</dbReference>
<keyword evidence="3" id="KW-1185">Reference proteome</keyword>